<dbReference type="Proteomes" id="UP000012960">
    <property type="component" value="Unplaced"/>
</dbReference>
<dbReference type="GO" id="GO:0000976">
    <property type="term" value="F:transcription cis-regulatory region binding"/>
    <property type="evidence" value="ECO:0000318"/>
    <property type="project" value="GO_Central"/>
</dbReference>
<dbReference type="PROSITE" id="PS50811">
    <property type="entry name" value="WRKY"/>
    <property type="match status" value="1"/>
</dbReference>
<organism evidence="10 11">
    <name type="scientific">Musa acuminata subsp. malaccensis</name>
    <name type="common">Wild banana</name>
    <name type="synonym">Musa malaccensis</name>
    <dbReference type="NCBI Taxonomy" id="214687"/>
    <lineage>
        <taxon>Eukaryota</taxon>
        <taxon>Viridiplantae</taxon>
        <taxon>Streptophyta</taxon>
        <taxon>Embryophyta</taxon>
        <taxon>Tracheophyta</taxon>
        <taxon>Spermatophyta</taxon>
        <taxon>Magnoliopsida</taxon>
        <taxon>Liliopsida</taxon>
        <taxon>Zingiberales</taxon>
        <taxon>Musaceae</taxon>
        <taxon>Musa</taxon>
    </lineage>
</organism>
<keyword evidence="2" id="KW-0805">Transcription regulation</keyword>
<dbReference type="Gene3D" id="2.20.25.80">
    <property type="entry name" value="WRKY domain"/>
    <property type="match status" value="1"/>
</dbReference>
<feature type="chain" id="PRO_5033612354" evidence="7">
    <location>
        <begin position="18"/>
        <end position="318"/>
    </location>
</feature>
<dbReference type="Gramene" id="Ma10_t21820.1">
    <property type="protein sequence ID" value="Ma10_p21820.1"/>
    <property type="gene ID" value="Ma10_g21820"/>
</dbReference>
<accession>A0A804KYV6</accession>
<dbReference type="SMART" id="SM00774">
    <property type="entry name" value="WRKY"/>
    <property type="match status" value="1"/>
</dbReference>
<name>A0A804KYV6_MUSAM</name>
<dbReference type="EMBL" id="HG996476">
    <property type="protein sequence ID" value="CAG1854247.1"/>
    <property type="molecule type" value="Genomic_DNA"/>
</dbReference>
<dbReference type="SUPFAM" id="SSF118290">
    <property type="entry name" value="WRKY DNA-binding domain"/>
    <property type="match status" value="1"/>
</dbReference>
<evidence type="ECO:0000259" key="8">
    <source>
        <dbReference type="PROSITE" id="PS50811"/>
    </source>
</evidence>
<comment type="subcellular location">
    <subcellularLocation>
        <location evidence="1">Nucleus</location>
    </subcellularLocation>
</comment>
<feature type="coiled-coil region" evidence="6">
    <location>
        <begin position="7"/>
        <end position="34"/>
    </location>
</feature>
<dbReference type="Pfam" id="PF03106">
    <property type="entry name" value="WRKY"/>
    <property type="match status" value="1"/>
</dbReference>
<evidence type="ECO:0000313" key="11">
    <source>
        <dbReference type="Proteomes" id="UP000012960"/>
    </source>
</evidence>
<protein>
    <submittedName>
        <fullName evidence="9">(wild Malaysian banana) hypothetical protein</fullName>
    </submittedName>
</protein>
<feature type="signal peptide" evidence="7">
    <location>
        <begin position="1"/>
        <end position="17"/>
    </location>
</feature>
<proteinExistence type="predicted"/>
<dbReference type="GO" id="GO:0005634">
    <property type="term" value="C:nucleus"/>
    <property type="evidence" value="ECO:0000318"/>
    <property type="project" value="GO_Central"/>
</dbReference>
<keyword evidence="6" id="KW-0175">Coiled coil</keyword>
<keyword evidence="5" id="KW-0539">Nucleus</keyword>
<evidence type="ECO:0000313" key="9">
    <source>
        <dbReference type="EMBL" id="CAG1854247.1"/>
    </source>
</evidence>
<evidence type="ECO:0000256" key="7">
    <source>
        <dbReference type="SAM" id="SignalP"/>
    </source>
</evidence>
<evidence type="ECO:0000256" key="5">
    <source>
        <dbReference type="ARBA" id="ARBA00023242"/>
    </source>
</evidence>
<sequence length="318" mass="35920">MCSAWDLSFLLRLLAHAEEQTRQLEANLGDASAADHCRSLVQQISSDLKEAVSVARLMDFEGPQQPAWQGNAAVDLPRWSSEGLWSENSETVLKEQERREMCKKRKTLPKWTIQVQVSGSQAGGVPEDGYSWRKYGQKEILGTRHRRGYYRCTRSNSVGCLATKQVQRSDRDPCVFHVTYRGEHTCLDNLQARLHDEAPTILEARHHLQDQQLPLCPKTSFMEMQDHNLVSSFSFPSTPLSSFEPKNQIFSYTNPMENDHSSSFSSPFMSPPTSESNYFAVSPCQRSSYGGGTADAAFKPPPHVEFDPIFSIDTSKFF</sequence>
<evidence type="ECO:0000313" key="10">
    <source>
        <dbReference type="EnsemblPlants" id="Ma10_p21820.1"/>
    </source>
</evidence>
<keyword evidence="11" id="KW-1185">Reference proteome</keyword>
<evidence type="ECO:0000256" key="6">
    <source>
        <dbReference type="SAM" id="Coils"/>
    </source>
</evidence>
<reference evidence="10" key="2">
    <citation type="submission" date="2021-05" db="UniProtKB">
        <authorList>
            <consortium name="EnsemblPlants"/>
        </authorList>
    </citation>
    <scope>IDENTIFICATION</scope>
    <source>
        <strain evidence="10">subsp. malaccensis</strain>
    </source>
</reference>
<dbReference type="AlphaFoldDB" id="A0A804KYV6"/>
<evidence type="ECO:0000256" key="4">
    <source>
        <dbReference type="ARBA" id="ARBA00023163"/>
    </source>
</evidence>
<keyword evidence="7" id="KW-0732">Signal</keyword>
<gene>
    <name evidence="9" type="ORF">GSMUA_324730.1</name>
</gene>
<dbReference type="InParanoid" id="A0A804KYV6"/>
<dbReference type="PANTHER" id="PTHR32096">
    <property type="entry name" value="WRKY TRANSCRIPTION FACTOR 30-RELATED-RELATED"/>
    <property type="match status" value="1"/>
</dbReference>
<evidence type="ECO:0000256" key="2">
    <source>
        <dbReference type="ARBA" id="ARBA00023015"/>
    </source>
</evidence>
<feature type="domain" description="WRKY" evidence="8">
    <location>
        <begin position="121"/>
        <end position="184"/>
    </location>
</feature>
<keyword evidence="3" id="KW-0238">DNA-binding</keyword>
<evidence type="ECO:0000256" key="1">
    <source>
        <dbReference type="ARBA" id="ARBA00004123"/>
    </source>
</evidence>
<dbReference type="OrthoDB" id="1888929at2759"/>
<keyword evidence="4" id="KW-0804">Transcription</keyword>
<dbReference type="EnsemblPlants" id="Ma10_t21820.1">
    <property type="protein sequence ID" value="Ma10_p21820.1"/>
    <property type="gene ID" value="Ma10_g21820"/>
</dbReference>
<dbReference type="InterPro" id="IPR003657">
    <property type="entry name" value="WRKY_dom"/>
</dbReference>
<dbReference type="InterPro" id="IPR044810">
    <property type="entry name" value="WRKY_plant"/>
</dbReference>
<dbReference type="InterPro" id="IPR036576">
    <property type="entry name" value="WRKY_dom_sf"/>
</dbReference>
<evidence type="ECO:0000256" key="3">
    <source>
        <dbReference type="ARBA" id="ARBA00023125"/>
    </source>
</evidence>
<dbReference type="GO" id="GO:0003700">
    <property type="term" value="F:DNA-binding transcription factor activity"/>
    <property type="evidence" value="ECO:0000318"/>
    <property type="project" value="GO_Central"/>
</dbReference>
<reference evidence="9" key="1">
    <citation type="submission" date="2021-03" db="EMBL/GenBank/DDBJ databases">
        <authorList>
            <consortium name="Genoscope - CEA"/>
            <person name="William W."/>
        </authorList>
    </citation>
    <scope>NUCLEOTIDE SEQUENCE</scope>
    <source>
        <strain evidence="9">Doubled-haploid Pahang</strain>
    </source>
</reference>
<dbReference type="PANTHER" id="PTHR32096:SF146">
    <property type="entry name" value="WRKY TRANSCRIPTION FACTOR 19-RELATED"/>
    <property type="match status" value="1"/>
</dbReference>